<dbReference type="PROSITE" id="PS50111">
    <property type="entry name" value="CHEMOTAXIS_TRANSDUC_2"/>
    <property type="match status" value="1"/>
</dbReference>
<accession>A0A839JZU9</accession>
<evidence type="ECO:0000313" key="7">
    <source>
        <dbReference type="Proteomes" id="UP000574276"/>
    </source>
</evidence>
<dbReference type="Gene3D" id="3.30.450.20">
    <property type="entry name" value="PAS domain"/>
    <property type="match status" value="1"/>
</dbReference>
<sequence length="687" mass="75676">MFKMIKNMKLRTSITIAITIIVISCIGVLFYISNNNMTKAMRNTAIDNMITSMQAKAQIIESYIESSESTLLSYSKNGVFIDYLKDVNNAELQNKSQTYTEKYYADLVGWEGIYLSEWNTHVIAHSNKAVVGIITREGDPLKALQDTLLKTKGVYNTGIIVSPASKQLVLSMYSPIYDSDGKTPLGLVGGATIATNLKEVLDSLTINGLENVKYTFINVNTGTYIFDENEELMTTQIEDPMLLSIIDKVTEKPDVNIDTIAYTGTDGEKYIAVYKYMPERGWALVLSDSESEIYAQANANRNLLGIACLISIILISFISFIVVRISTKPLGVVEHEINKLKDLNLVSSNSLMKYVKYKNEVGQIASAIDTLTKTFRGVADTLHTCSASLNDSSYSISNSSEMLLECVEDNAATTEELSASIISTNSAIEAVSQEIVHISEMVNKIEEKVNDSTNKSKELLKTSTSMRNIAEETLTTSVDRINKTKNEIETAIDKLHSLMRINEMANQILQITKQTNLLSLNASIEAARAGEAGKGFAVVAGEIGNLANSSSHTAAEIQHLVEESNLSIEMVRDCFNDIIQFMEEDIAGKFENFVDMANGYGTSVETIQSAIHEIDDKTDEFVQSVSNIKAQIGNVSAASNDNEAGVEEIINKNERTTTTADDINRIAQVNRDNAAAIKEIADRFKKE</sequence>
<dbReference type="PANTHER" id="PTHR32089">
    <property type="entry name" value="METHYL-ACCEPTING CHEMOTAXIS PROTEIN MCPB"/>
    <property type="match status" value="1"/>
</dbReference>
<dbReference type="Pfam" id="PF00015">
    <property type="entry name" value="MCPsignal"/>
    <property type="match status" value="1"/>
</dbReference>
<keyword evidence="1 2" id="KW-0807">Transducer</keyword>
<dbReference type="GO" id="GO:0007165">
    <property type="term" value="P:signal transduction"/>
    <property type="evidence" value="ECO:0007669"/>
    <property type="project" value="UniProtKB-KW"/>
</dbReference>
<keyword evidence="4" id="KW-0472">Membrane</keyword>
<reference evidence="6 7" key="1">
    <citation type="submission" date="2020-07" db="EMBL/GenBank/DDBJ databases">
        <title>Characterization and genome sequencing of isolate MD1, a novel member within the family Lachnospiraceae.</title>
        <authorList>
            <person name="Rettenmaier R."/>
            <person name="Di Bello L."/>
            <person name="Zinser C."/>
            <person name="Scheitz K."/>
            <person name="Liebl W."/>
            <person name="Zverlov V."/>
        </authorList>
    </citation>
    <scope>NUCLEOTIDE SEQUENCE [LARGE SCALE GENOMIC DNA]</scope>
    <source>
        <strain evidence="6 7">MD1</strain>
    </source>
</reference>
<comment type="caution">
    <text evidence="6">The sequence shown here is derived from an EMBL/GenBank/DDBJ whole genome shotgun (WGS) entry which is preliminary data.</text>
</comment>
<feature type="domain" description="Methyl-accepting transducer" evidence="5">
    <location>
        <begin position="392"/>
        <end position="657"/>
    </location>
</feature>
<evidence type="ECO:0000313" key="6">
    <source>
        <dbReference type="EMBL" id="MBB2182930.1"/>
    </source>
</evidence>
<dbReference type="PROSITE" id="PS51257">
    <property type="entry name" value="PROKAR_LIPOPROTEIN"/>
    <property type="match status" value="1"/>
</dbReference>
<dbReference type="SMART" id="SM00283">
    <property type="entry name" value="MA"/>
    <property type="match status" value="1"/>
</dbReference>
<dbReference type="Gene3D" id="1.10.287.950">
    <property type="entry name" value="Methyl-accepting chemotaxis protein"/>
    <property type="match status" value="1"/>
</dbReference>
<evidence type="ECO:0000256" key="1">
    <source>
        <dbReference type="ARBA" id="ARBA00023224"/>
    </source>
</evidence>
<organism evidence="6 7">
    <name type="scientific">Variimorphobacter saccharofermentans</name>
    <dbReference type="NCBI Taxonomy" id="2755051"/>
    <lineage>
        <taxon>Bacteria</taxon>
        <taxon>Bacillati</taxon>
        <taxon>Bacillota</taxon>
        <taxon>Clostridia</taxon>
        <taxon>Lachnospirales</taxon>
        <taxon>Lachnospiraceae</taxon>
        <taxon>Variimorphobacter</taxon>
    </lineage>
</organism>
<dbReference type="InterPro" id="IPR004089">
    <property type="entry name" value="MCPsignal_dom"/>
</dbReference>
<feature type="transmembrane region" description="Helical" evidence="4">
    <location>
        <begin position="12"/>
        <end position="32"/>
    </location>
</feature>
<evidence type="ECO:0000256" key="3">
    <source>
        <dbReference type="SAM" id="Coils"/>
    </source>
</evidence>
<feature type="coiled-coil region" evidence="3">
    <location>
        <begin position="428"/>
        <end position="501"/>
    </location>
</feature>
<keyword evidence="3" id="KW-0175">Coiled coil</keyword>
<dbReference type="PANTHER" id="PTHR32089:SF112">
    <property type="entry name" value="LYSOZYME-LIKE PROTEIN-RELATED"/>
    <property type="match status" value="1"/>
</dbReference>
<evidence type="ECO:0000256" key="2">
    <source>
        <dbReference type="PROSITE-ProRule" id="PRU00284"/>
    </source>
</evidence>
<dbReference type="SUPFAM" id="SSF58104">
    <property type="entry name" value="Methyl-accepting chemotaxis protein (MCP) signaling domain"/>
    <property type="match status" value="1"/>
</dbReference>
<dbReference type="Proteomes" id="UP000574276">
    <property type="component" value="Unassembled WGS sequence"/>
</dbReference>
<dbReference type="GO" id="GO:0016020">
    <property type="term" value="C:membrane"/>
    <property type="evidence" value="ECO:0007669"/>
    <property type="project" value="InterPro"/>
</dbReference>
<dbReference type="AlphaFoldDB" id="A0A839JZU9"/>
<evidence type="ECO:0000259" key="5">
    <source>
        <dbReference type="PROSITE" id="PS50111"/>
    </source>
</evidence>
<dbReference type="EMBL" id="JACEGA010000001">
    <property type="protein sequence ID" value="MBB2182930.1"/>
    <property type="molecule type" value="Genomic_DNA"/>
</dbReference>
<dbReference type="CDD" id="cd18773">
    <property type="entry name" value="PDC1_HK_sensor"/>
    <property type="match status" value="1"/>
</dbReference>
<evidence type="ECO:0000256" key="4">
    <source>
        <dbReference type="SAM" id="Phobius"/>
    </source>
</evidence>
<dbReference type="RefSeq" id="WP_228352618.1">
    <property type="nucleotide sequence ID" value="NZ_JACEGA010000001.1"/>
</dbReference>
<protein>
    <submittedName>
        <fullName evidence="6">Methyl-accepting chemotaxis protein</fullName>
    </submittedName>
</protein>
<proteinExistence type="predicted"/>
<feature type="transmembrane region" description="Helical" evidence="4">
    <location>
        <begin position="303"/>
        <end position="323"/>
    </location>
</feature>
<keyword evidence="4" id="KW-0812">Transmembrane</keyword>
<keyword evidence="4" id="KW-1133">Transmembrane helix</keyword>
<gene>
    <name evidence="6" type="ORF">H0486_08575</name>
</gene>
<name>A0A839JZU9_9FIRM</name>
<keyword evidence="7" id="KW-1185">Reference proteome</keyword>